<dbReference type="RefSeq" id="WP_087505372.1">
    <property type="nucleotide sequence ID" value="NZ_BMDX01000006.1"/>
</dbReference>
<dbReference type="InterPro" id="IPR003488">
    <property type="entry name" value="DprA"/>
</dbReference>
<accession>A0A8J2U4L0</accession>
<dbReference type="PANTHER" id="PTHR43022:SF1">
    <property type="entry name" value="PROTEIN SMF"/>
    <property type="match status" value="1"/>
</dbReference>
<evidence type="ECO:0000256" key="1">
    <source>
        <dbReference type="ARBA" id="ARBA00006525"/>
    </source>
</evidence>
<comment type="caution">
    <text evidence="3">The sequence shown here is derived from an EMBL/GenBank/DDBJ whole genome shotgun (WGS) entry which is preliminary data.</text>
</comment>
<gene>
    <name evidence="3" type="ORF">GCM10011369_16480</name>
</gene>
<evidence type="ECO:0000259" key="2">
    <source>
        <dbReference type="Pfam" id="PF02481"/>
    </source>
</evidence>
<dbReference type="EMBL" id="BMDX01000006">
    <property type="protein sequence ID" value="GGA75299.1"/>
    <property type="molecule type" value="Genomic_DNA"/>
</dbReference>
<feature type="domain" description="Smf/DprA SLOG" evidence="2">
    <location>
        <begin position="102"/>
        <end position="294"/>
    </location>
</feature>
<protein>
    <recommendedName>
        <fullName evidence="2">Smf/DprA SLOG domain-containing protein</fullName>
    </recommendedName>
</protein>
<dbReference type="Proteomes" id="UP000619743">
    <property type="component" value="Unassembled WGS sequence"/>
</dbReference>
<dbReference type="OrthoDB" id="9785707at2"/>
<name>A0A8J2U4L0_9GAMM</name>
<proteinExistence type="inferred from homology"/>
<evidence type="ECO:0000313" key="3">
    <source>
        <dbReference type="EMBL" id="GGA75299.1"/>
    </source>
</evidence>
<dbReference type="SUPFAM" id="SSF102405">
    <property type="entry name" value="MCP/YpsA-like"/>
    <property type="match status" value="1"/>
</dbReference>
<keyword evidence="4" id="KW-1185">Reference proteome</keyword>
<dbReference type="InterPro" id="IPR057666">
    <property type="entry name" value="DrpA_SLOG"/>
</dbReference>
<dbReference type="Pfam" id="PF02481">
    <property type="entry name" value="DNA_processg_A"/>
    <property type="match status" value="1"/>
</dbReference>
<sequence>MNISSIAQAILLLTSYFGKQSKDAAKPLTIAEWARFADWLKLNRISPSELLNNDNDQILSRWRDPKGKITPDRIAELLLRGHSMALALEKWSRAGLWVITRADREQYPKRLLEKLGNYAPPVLYGCGPKELLNEGGIAVVGSRNATPSDLSFTEQLGAKFATHNIGTVSGGARGVDEAAMIGAMNAGGIVIGILADSLLRAATSAKWRSGLMNGNTVLISPVNPEAGFNKFNAMDRNKYIYCLADCAVVVHSGKKGGTVSGAEENLKKGWVPLWIKPTDDTEAANPDLVTKGGQWCADDVAAIDVVGLITPKVSSSVALDEQQDLFAEPVEQTSLAIESPLIVEPVEEVKPAVNEPSERVPASPVDSGLSVDFYQVFMTELKKIAESPVTIDGLIEQTGLHKSQLTAWLNKAKDEGLVKKLNRPVRYQIVEP</sequence>
<organism evidence="3 4">
    <name type="scientific">Neiella marina</name>
    <dbReference type="NCBI Taxonomy" id="508461"/>
    <lineage>
        <taxon>Bacteria</taxon>
        <taxon>Pseudomonadati</taxon>
        <taxon>Pseudomonadota</taxon>
        <taxon>Gammaproteobacteria</taxon>
        <taxon>Alteromonadales</taxon>
        <taxon>Echinimonadaceae</taxon>
        <taxon>Neiella</taxon>
    </lineage>
</organism>
<comment type="similarity">
    <text evidence="1">Belongs to the DprA/Smf family.</text>
</comment>
<dbReference type="AlphaFoldDB" id="A0A8J2U4L0"/>
<reference evidence="4" key="1">
    <citation type="journal article" date="2019" name="Int. J. Syst. Evol. Microbiol.">
        <title>The Global Catalogue of Microorganisms (GCM) 10K type strain sequencing project: providing services to taxonomists for standard genome sequencing and annotation.</title>
        <authorList>
            <consortium name="The Broad Institute Genomics Platform"/>
            <consortium name="The Broad Institute Genome Sequencing Center for Infectious Disease"/>
            <person name="Wu L."/>
            <person name="Ma J."/>
        </authorList>
    </citation>
    <scope>NUCLEOTIDE SEQUENCE [LARGE SCALE GENOMIC DNA]</scope>
    <source>
        <strain evidence="4">CGMCC 1.10130</strain>
    </source>
</reference>
<dbReference type="Gene3D" id="3.40.50.450">
    <property type="match status" value="1"/>
</dbReference>
<dbReference type="PANTHER" id="PTHR43022">
    <property type="entry name" value="PROTEIN SMF"/>
    <property type="match status" value="1"/>
</dbReference>
<evidence type="ECO:0000313" key="4">
    <source>
        <dbReference type="Proteomes" id="UP000619743"/>
    </source>
</evidence>
<dbReference type="GO" id="GO:0009294">
    <property type="term" value="P:DNA-mediated transformation"/>
    <property type="evidence" value="ECO:0007669"/>
    <property type="project" value="InterPro"/>
</dbReference>